<dbReference type="SUPFAM" id="SSF46785">
    <property type="entry name" value="Winged helix' DNA-binding domain"/>
    <property type="match status" value="1"/>
</dbReference>
<evidence type="ECO:0000256" key="1">
    <source>
        <dbReference type="ARBA" id="ARBA00006479"/>
    </source>
</evidence>
<dbReference type="InterPro" id="IPR036388">
    <property type="entry name" value="WH-like_DNA-bd_sf"/>
</dbReference>
<dbReference type="PANTHER" id="PTHR18964">
    <property type="entry name" value="ROK (REPRESSOR, ORF, KINASE) FAMILY"/>
    <property type="match status" value="1"/>
</dbReference>
<organism evidence="3 4">
    <name type="scientific">Hoyosella altamirensis</name>
    <dbReference type="NCBI Taxonomy" id="616997"/>
    <lineage>
        <taxon>Bacteria</taxon>
        <taxon>Bacillati</taxon>
        <taxon>Actinomycetota</taxon>
        <taxon>Actinomycetes</taxon>
        <taxon>Mycobacteriales</taxon>
        <taxon>Hoyosellaceae</taxon>
        <taxon>Hoyosella</taxon>
    </lineage>
</organism>
<dbReference type="Gene3D" id="3.30.420.40">
    <property type="match status" value="2"/>
</dbReference>
<dbReference type="CDD" id="cd00090">
    <property type="entry name" value="HTH_ARSR"/>
    <property type="match status" value="1"/>
</dbReference>
<evidence type="ECO:0000259" key="2">
    <source>
        <dbReference type="Pfam" id="PF12802"/>
    </source>
</evidence>
<proteinExistence type="inferred from homology"/>
<dbReference type="InterPro" id="IPR000835">
    <property type="entry name" value="HTH_MarR-typ"/>
</dbReference>
<dbReference type="Pfam" id="PF12802">
    <property type="entry name" value="MarR_2"/>
    <property type="match status" value="1"/>
</dbReference>
<keyword evidence="4" id="KW-1185">Reference proteome</keyword>
<sequence length="393" mass="40465">MKELLSVVPGATAGEILALLRRRGPLTRSDIGRLTGHSRTAVTARVDQLLASGLVVERADGGSTGGRPPVRLELNADGGVVLAGALGASRTIVAVCDLGGKPLAEAELMVDLTDGPDAVLGAAVARFERLLADNGFSRDNVRGIGLSVPGAIDVVTGRSVSPPVQQGWGDVPFPDYFTAKFPVPITVDNDVNALALEQRRRHPDVDDLIIIKASTGIGAGLICRGSLIRGAVGAAGEIGHVKVSNGGGALCRCGGIDCLEAVAAGWALAPRMAAAGLPVTRTLDIADLARAGDPTAVRMIREAGRHIGEVAAGLINLLNPELLFVDGDLAYAAEPLIAGMREVIYQRATAMATRKLRIEASDLHGQGSVAACATMILDDIFSPRAVDSLLAAA</sequence>
<dbReference type="Gene3D" id="1.10.10.10">
    <property type="entry name" value="Winged helix-like DNA-binding domain superfamily/Winged helix DNA-binding domain"/>
    <property type="match status" value="1"/>
</dbReference>
<dbReference type="InterPro" id="IPR043129">
    <property type="entry name" value="ATPase_NBD"/>
</dbReference>
<dbReference type="Pfam" id="PF00480">
    <property type="entry name" value="ROK"/>
    <property type="match status" value="1"/>
</dbReference>
<dbReference type="InterPro" id="IPR036390">
    <property type="entry name" value="WH_DNA-bd_sf"/>
</dbReference>
<dbReference type="AlphaFoldDB" id="A0A839RHI9"/>
<dbReference type="InterPro" id="IPR000600">
    <property type="entry name" value="ROK"/>
</dbReference>
<name>A0A839RHI9_9ACTN</name>
<dbReference type="GO" id="GO:0016301">
    <property type="term" value="F:kinase activity"/>
    <property type="evidence" value="ECO:0007669"/>
    <property type="project" value="UniProtKB-KW"/>
</dbReference>
<accession>A0A839RHI9</accession>
<evidence type="ECO:0000313" key="4">
    <source>
        <dbReference type="Proteomes" id="UP000567922"/>
    </source>
</evidence>
<dbReference type="OrthoDB" id="3189808at2"/>
<reference evidence="3 4" key="1">
    <citation type="submission" date="2020-08" db="EMBL/GenBank/DDBJ databases">
        <title>Sequencing the genomes of 1000 actinobacteria strains.</title>
        <authorList>
            <person name="Klenk H.-P."/>
        </authorList>
    </citation>
    <scope>NUCLEOTIDE SEQUENCE [LARGE SCALE GENOMIC DNA]</scope>
    <source>
        <strain evidence="3 4">DSM 45258</strain>
    </source>
</reference>
<dbReference type="GO" id="GO:0003700">
    <property type="term" value="F:DNA-binding transcription factor activity"/>
    <property type="evidence" value="ECO:0007669"/>
    <property type="project" value="InterPro"/>
</dbReference>
<dbReference type="Proteomes" id="UP000567922">
    <property type="component" value="Unassembled WGS sequence"/>
</dbReference>
<dbReference type="SUPFAM" id="SSF53067">
    <property type="entry name" value="Actin-like ATPase domain"/>
    <property type="match status" value="1"/>
</dbReference>
<feature type="domain" description="HTH marR-type" evidence="2">
    <location>
        <begin position="16"/>
        <end position="61"/>
    </location>
</feature>
<dbReference type="PANTHER" id="PTHR18964:SF173">
    <property type="entry name" value="GLUCOKINASE"/>
    <property type="match status" value="1"/>
</dbReference>
<gene>
    <name evidence="3" type="ORF">FHU29_000183</name>
</gene>
<comment type="caution">
    <text evidence="3">The sequence shown here is derived from an EMBL/GenBank/DDBJ whole genome shotgun (WGS) entry which is preliminary data.</text>
</comment>
<evidence type="ECO:0000313" key="3">
    <source>
        <dbReference type="EMBL" id="MBB3035749.1"/>
    </source>
</evidence>
<keyword evidence="3" id="KW-0418">Kinase</keyword>
<comment type="similarity">
    <text evidence="1">Belongs to the ROK (NagC/XylR) family.</text>
</comment>
<keyword evidence="3" id="KW-0808">Transferase</keyword>
<dbReference type="EMBL" id="JACHWS010000001">
    <property type="protein sequence ID" value="MBB3035749.1"/>
    <property type="molecule type" value="Genomic_DNA"/>
</dbReference>
<dbReference type="RefSeq" id="WP_064440736.1">
    <property type="nucleotide sequence ID" value="NZ_BDDI01000009.1"/>
</dbReference>
<protein>
    <submittedName>
        <fullName evidence="3">Putative NBD/HSP70 family sugar kinase</fullName>
    </submittedName>
</protein>
<dbReference type="InterPro" id="IPR011991">
    <property type="entry name" value="ArsR-like_HTH"/>
</dbReference>